<evidence type="ECO:0000256" key="6">
    <source>
        <dbReference type="ARBA" id="ARBA00012252"/>
    </source>
</evidence>
<evidence type="ECO:0000256" key="19">
    <source>
        <dbReference type="ARBA" id="ARBA00030029"/>
    </source>
</evidence>
<dbReference type="GO" id="GO:0030412">
    <property type="term" value="F:formimidoyltetrahydrofolate cyclodeaminase activity"/>
    <property type="evidence" value="ECO:0007669"/>
    <property type="project" value="UniProtKB-EC"/>
</dbReference>
<name>A0AA86N2N8_9BACT</name>
<keyword evidence="23" id="KW-1185">Reference proteome</keyword>
<dbReference type="InterPro" id="IPR037070">
    <property type="entry name" value="Formiminotransferase_C_sf"/>
</dbReference>
<dbReference type="GO" id="GO:0005814">
    <property type="term" value="C:centriole"/>
    <property type="evidence" value="ECO:0007669"/>
    <property type="project" value="UniProtKB-SubCell"/>
</dbReference>
<dbReference type="SUPFAM" id="SSF101262">
    <property type="entry name" value="Methenyltetrahydrofolate cyclohydrolase-like"/>
    <property type="match status" value="1"/>
</dbReference>
<comment type="function">
    <text evidence="17">Folate-dependent enzyme, that displays both transferase and deaminase activity. Serves to channel one-carbon units from formiminoglutamate to the folate pool.</text>
</comment>
<accession>A0AA86N2N8</accession>
<protein>
    <recommendedName>
        <fullName evidence="8">Formimidoyltransferase-cyclodeaminase</fullName>
        <ecNumber evidence="6">2.1.2.5</ecNumber>
        <ecNumber evidence="7">4.3.1.4</ecNumber>
    </recommendedName>
    <alternativeName>
        <fullName evidence="19">Formiminotransferase-cyclodeaminase</fullName>
    </alternativeName>
</protein>
<reference evidence="22" key="1">
    <citation type="submission" date="2022-10" db="EMBL/GenBank/DDBJ databases">
        <authorList>
            <person name="Koch H."/>
        </authorList>
    </citation>
    <scope>NUCLEOTIDE SEQUENCE</scope>
    <source>
        <strain evidence="22">DNF</strain>
    </source>
</reference>
<comment type="subcellular location">
    <subcellularLocation>
        <location evidence="1">Cytoplasm</location>
        <location evidence="1">Cytoskeleton</location>
        <location evidence="1">Microtubule organizing center</location>
        <location evidence="1">Centrosome</location>
        <location evidence="1">Centriole</location>
    </subcellularLocation>
    <subcellularLocation>
        <location evidence="2">Golgi apparatus</location>
    </subcellularLocation>
</comment>
<evidence type="ECO:0000256" key="2">
    <source>
        <dbReference type="ARBA" id="ARBA00004555"/>
    </source>
</evidence>
<dbReference type="RefSeq" id="WP_289271149.1">
    <property type="nucleotide sequence ID" value="NZ_OX365700.1"/>
</dbReference>
<dbReference type="Gene3D" id="3.30.990.10">
    <property type="entry name" value="Formiminotransferase, N-terminal subdomain"/>
    <property type="match status" value="1"/>
</dbReference>
<dbReference type="SMART" id="SM01221">
    <property type="entry name" value="FTCD"/>
    <property type="match status" value="1"/>
</dbReference>
<keyword evidence="13" id="KW-0333">Golgi apparatus</keyword>
<dbReference type="EC" id="4.3.1.4" evidence="7"/>
<evidence type="ECO:0000313" key="22">
    <source>
        <dbReference type="EMBL" id="CAI4033713.1"/>
    </source>
</evidence>
<dbReference type="Pfam" id="PF07837">
    <property type="entry name" value="FTCD_N"/>
    <property type="match status" value="1"/>
</dbReference>
<keyword evidence="14" id="KW-0206">Cytoskeleton</keyword>
<dbReference type="Pfam" id="PF04961">
    <property type="entry name" value="FTCD_C"/>
    <property type="match status" value="1"/>
</dbReference>
<evidence type="ECO:0000256" key="3">
    <source>
        <dbReference type="ARBA" id="ARBA00005082"/>
    </source>
</evidence>
<sequence length="508" mass="54638">MTDPIVECVPNFSEGRDSSVIQALSEAVQAVPQVVLLDRTSDPDHHRSVLTLAGPPEAVAEAAFQACRIATERIDLRRHQGVHPRVGATDVMPFVPVRGMTMADCMDLASRVACRIGEELGIPVFLYEQSARQPVRRRLEAIRRGGVEALAKRMAEDPAWHPDYGPARLHPTAGATVVGARPFLVAFNVNVASEDLAVAKAIARRVRESSGGLPGVKAIGVPLPSRRLVQVSMNLTDLGRTPIHHAYAAVVREAAHAGVRLAGSELIGLVPLQGILATAQQALGLEVLSERHILEIELEQALRRGQTQPADTSKRDERPEAAFGNVADLLHTLGEAGNLTAGALAAGLAGALSAQLGAKVLAIQEKRKSTPSGSASRLADLGTRLWDVAQRDAPAYAKVLESARRLKQDPEEAPVFSEALEQATEIPLAMAGLVAEVRRLLPEVESSRDTALSPDVFVARELARAAFLGLRSVVLENCKRQSNHRVKDKMLHELKQMERCLEGPGGLW</sequence>
<evidence type="ECO:0000259" key="20">
    <source>
        <dbReference type="SMART" id="SM01221"/>
    </source>
</evidence>
<dbReference type="NCBIfam" id="TIGR02024">
    <property type="entry name" value="FtcD"/>
    <property type="match status" value="1"/>
</dbReference>
<evidence type="ECO:0000256" key="12">
    <source>
        <dbReference type="ARBA" id="ARBA00022954"/>
    </source>
</evidence>
<evidence type="ECO:0000256" key="16">
    <source>
        <dbReference type="ARBA" id="ARBA00023268"/>
    </source>
</evidence>
<dbReference type="Pfam" id="PF02971">
    <property type="entry name" value="FTCD"/>
    <property type="match status" value="1"/>
</dbReference>
<evidence type="ECO:0000256" key="8">
    <source>
        <dbReference type="ARBA" id="ARBA00017787"/>
    </source>
</evidence>
<dbReference type="Gene3D" id="1.20.120.680">
    <property type="entry name" value="Formiminotetrahydrofolate cyclodeaminase monomer, up-and-down helical bundle"/>
    <property type="match status" value="1"/>
</dbReference>
<comment type="similarity">
    <text evidence="5">In the C-terminal section; belongs to the cyclodeaminase/cyclohydrolase family.</text>
</comment>
<keyword evidence="11" id="KW-0369">Histidine metabolism</keyword>
<proteinExistence type="inferred from homology"/>
<evidence type="ECO:0000256" key="18">
    <source>
        <dbReference type="ARBA" id="ARBA00025915"/>
    </source>
</evidence>
<evidence type="ECO:0000256" key="13">
    <source>
        <dbReference type="ARBA" id="ARBA00023034"/>
    </source>
</evidence>
<keyword evidence="10" id="KW-0808">Transferase</keyword>
<evidence type="ECO:0000256" key="17">
    <source>
        <dbReference type="ARBA" id="ARBA00025506"/>
    </source>
</evidence>
<evidence type="ECO:0000256" key="4">
    <source>
        <dbReference type="ARBA" id="ARBA00008297"/>
    </source>
</evidence>
<dbReference type="InterPro" id="IPR051623">
    <property type="entry name" value="FTCD"/>
</dbReference>
<comment type="subunit">
    <text evidence="18">Homooctamer, including four polyglutamate binding sites. The subunits are arranged as a tetramer of dimers, and form a planar ring-shaped structure.</text>
</comment>
<comment type="pathway">
    <text evidence="3">Amino-acid degradation; L-histidine degradation into L-glutamate; L-glutamate from N-formimidoyl-L-glutamate (transferase route): step 1/1.</text>
</comment>
<feature type="domain" description="Formiminotransferase N-terminal subdomain" evidence="21">
    <location>
        <begin position="4"/>
        <end position="182"/>
    </location>
</feature>
<dbReference type="InterPro" id="IPR036178">
    <property type="entry name" value="Formintransfe-cycloase-like_sf"/>
</dbReference>
<comment type="similarity">
    <text evidence="4">In the N-terminal section; belongs to the formiminotransferase family.</text>
</comment>
<keyword evidence="9" id="KW-0963">Cytoplasm</keyword>
<evidence type="ECO:0000256" key="10">
    <source>
        <dbReference type="ARBA" id="ARBA00022679"/>
    </source>
</evidence>
<dbReference type="GO" id="GO:0005542">
    <property type="term" value="F:folic acid binding"/>
    <property type="evidence" value="ECO:0007669"/>
    <property type="project" value="UniProtKB-KW"/>
</dbReference>
<dbReference type="AlphaFoldDB" id="A0AA86N2N8"/>
<dbReference type="EC" id="2.1.2.5" evidence="6"/>
<dbReference type="KEGG" id="nti:DNFV4_04155"/>
<dbReference type="InterPro" id="IPR012886">
    <property type="entry name" value="Formiminotransferase_N"/>
</dbReference>
<dbReference type="InterPro" id="IPR037064">
    <property type="entry name" value="Formiminotransferase_N_sf"/>
</dbReference>
<evidence type="ECO:0000256" key="7">
    <source>
        <dbReference type="ARBA" id="ARBA00012998"/>
    </source>
</evidence>
<dbReference type="GO" id="GO:0030409">
    <property type="term" value="F:glutamate formimidoyltransferase activity"/>
    <property type="evidence" value="ECO:0007669"/>
    <property type="project" value="UniProtKB-EC"/>
</dbReference>
<dbReference type="PANTHER" id="PTHR12234">
    <property type="entry name" value="FORMIMINOTRANSFERASE-CYCLODEAMINASE"/>
    <property type="match status" value="1"/>
</dbReference>
<gene>
    <name evidence="22" type="ORF">DNFV4_04155</name>
</gene>
<evidence type="ECO:0000256" key="14">
    <source>
        <dbReference type="ARBA" id="ARBA00023212"/>
    </source>
</evidence>
<dbReference type="Gene3D" id="3.30.70.670">
    <property type="entry name" value="Formiminotransferase, C-terminal subdomain"/>
    <property type="match status" value="1"/>
</dbReference>
<evidence type="ECO:0000256" key="5">
    <source>
        <dbReference type="ARBA" id="ARBA00010825"/>
    </source>
</evidence>
<dbReference type="InterPro" id="IPR007044">
    <property type="entry name" value="Cyclodeamin/CycHdrlase"/>
</dbReference>
<dbReference type="InterPro" id="IPR013802">
    <property type="entry name" value="Formiminotransferase_C"/>
</dbReference>
<keyword evidence="15" id="KW-0456">Lyase</keyword>
<evidence type="ECO:0000256" key="1">
    <source>
        <dbReference type="ARBA" id="ARBA00004114"/>
    </source>
</evidence>
<keyword evidence="12" id="KW-0290">Folate-binding</keyword>
<feature type="domain" description="Formiminotransferase C-terminal subdomain" evidence="20">
    <location>
        <begin position="183"/>
        <end position="297"/>
    </location>
</feature>
<evidence type="ECO:0000256" key="15">
    <source>
        <dbReference type="ARBA" id="ARBA00023239"/>
    </source>
</evidence>
<dbReference type="PANTHER" id="PTHR12234:SF1">
    <property type="entry name" value="FORMIMINOTRANSFERASE N-TERMINAL SUBDOMAIN-CONTAINING PROTEIN"/>
    <property type="match status" value="1"/>
</dbReference>
<keyword evidence="16" id="KW-0511">Multifunctional enzyme</keyword>
<dbReference type="EMBL" id="OX365700">
    <property type="protein sequence ID" value="CAI4033713.1"/>
    <property type="molecule type" value="Genomic_DNA"/>
</dbReference>
<dbReference type="Proteomes" id="UP001179121">
    <property type="component" value="Chromosome"/>
</dbReference>
<evidence type="ECO:0000256" key="9">
    <source>
        <dbReference type="ARBA" id="ARBA00022490"/>
    </source>
</evidence>
<evidence type="ECO:0000259" key="21">
    <source>
        <dbReference type="SMART" id="SM01222"/>
    </source>
</evidence>
<dbReference type="GO" id="GO:0006547">
    <property type="term" value="P:L-histidine metabolic process"/>
    <property type="evidence" value="ECO:0007669"/>
    <property type="project" value="UniProtKB-KW"/>
</dbReference>
<evidence type="ECO:0000256" key="11">
    <source>
        <dbReference type="ARBA" id="ARBA00022808"/>
    </source>
</evidence>
<organism evidence="22 23">
    <name type="scientific">Nitrospira tepida</name>
    <dbReference type="NCBI Taxonomy" id="2973512"/>
    <lineage>
        <taxon>Bacteria</taxon>
        <taxon>Pseudomonadati</taxon>
        <taxon>Nitrospirota</taxon>
        <taxon>Nitrospiria</taxon>
        <taxon>Nitrospirales</taxon>
        <taxon>Nitrospiraceae</taxon>
        <taxon>Nitrospira</taxon>
    </lineage>
</organism>
<dbReference type="InterPro" id="IPR004227">
    <property type="entry name" value="Formiminotransferase_cat"/>
</dbReference>
<dbReference type="SUPFAM" id="SSF55116">
    <property type="entry name" value="Formiminotransferase domain of formiminotransferase-cyclodeaminase"/>
    <property type="match status" value="2"/>
</dbReference>
<dbReference type="SMART" id="SM01222">
    <property type="entry name" value="FTCD_N"/>
    <property type="match status" value="1"/>
</dbReference>
<dbReference type="InterPro" id="IPR022384">
    <property type="entry name" value="FormiminoTrfase_cat_dom_sf"/>
</dbReference>
<evidence type="ECO:0000313" key="23">
    <source>
        <dbReference type="Proteomes" id="UP001179121"/>
    </source>
</evidence>